<accession>A0A9P8Y120</accession>
<name>A0A9P8Y120_9PEZI</name>
<evidence type="ECO:0000256" key="1">
    <source>
        <dbReference type="SAM" id="MobiDB-lite"/>
    </source>
</evidence>
<proteinExistence type="predicted"/>
<comment type="caution">
    <text evidence="2">The sequence shown here is derived from an EMBL/GenBank/DDBJ whole genome shotgun (WGS) entry which is preliminary data.</text>
</comment>
<dbReference type="EMBL" id="JAGTJQ010000007">
    <property type="protein sequence ID" value="KAH7027242.1"/>
    <property type="molecule type" value="Genomic_DNA"/>
</dbReference>
<organism evidence="2 3">
    <name type="scientific">Microdochium trichocladiopsis</name>
    <dbReference type="NCBI Taxonomy" id="1682393"/>
    <lineage>
        <taxon>Eukaryota</taxon>
        <taxon>Fungi</taxon>
        <taxon>Dikarya</taxon>
        <taxon>Ascomycota</taxon>
        <taxon>Pezizomycotina</taxon>
        <taxon>Sordariomycetes</taxon>
        <taxon>Xylariomycetidae</taxon>
        <taxon>Xylariales</taxon>
        <taxon>Microdochiaceae</taxon>
        <taxon>Microdochium</taxon>
    </lineage>
</organism>
<dbReference type="RefSeq" id="XP_046010041.1">
    <property type="nucleotide sequence ID" value="XM_046156947.1"/>
</dbReference>
<feature type="compositionally biased region" description="Low complexity" evidence="1">
    <location>
        <begin position="209"/>
        <end position="226"/>
    </location>
</feature>
<keyword evidence="3" id="KW-1185">Reference proteome</keyword>
<dbReference type="Proteomes" id="UP000756346">
    <property type="component" value="Unassembled WGS sequence"/>
</dbReference>
<dbReference type="GeneID" id="70186493"/>
<protein>
    <submittedName>
        <fullName evidence="2">Uncharacterized protein</fullName>
    </submittedName>
</protein>
<feature type="compositionally biased region" description="Low complexity" evidence="1">
    <location>
        <begin position="172"/>
        <end position="183"/>
    </location>
</feature>
<dbReference type="AlphaFoldDB" id="A0A9P8Y120"/>
<evidence type="ECO:0000313" key="3">
    <source>
        <dbReference type="Proteomes" id="UP000756346"/>
    </source>
</evidence>
<gene>
    <name evidence="2" type="ORF">B0I36DRAFT_350808</name>
</gene>
<evidence type="ECO:0000313" key="2">
    <source>
        <dbReference type="EMBL" id="KAH7027242.1"/>
    </source>
</evidence>
<feature type="region of interest" description="Disordered" evidence="1">
    <location>
        <begin position="145"/>
        <end position="183"/>
    </location>
</feature>
<sequence>MRQPPSLQSLICFFHSIAYLDRRASGIVRLMGGCASWWLMSCWQWFPRPGRQLDSGLAAPSEQPWNPGAGTISLSVVVSEIPSNHAPSSPWPSKTTKVRKRAFWHGRPGTCCAKGASPKAQKKDLPGASKYRAFSRVVFWRFLPSSSSSSSSSCTPAPLRMSSSLPSHRHPTTTNTTTTTTETRIQKKLHKHLRHSVVRHCAAQLSSTPLTSLPSPSLLAPVASPADKPPPPAGLAQSTPRPSAMAS</sequence>
<feature type="region of interest" description="Disordered" evidence="1">
    <location>
        <begin position="209"/>
        <end position="247"/>
    </location>
</feature>
<reference evidence="2" key="1">
    <citation type="journal article" date="2021" name="Nat. Commun.">
        <title>Genetic determinants of endophytism in the Arabidopsis root mycobiome.</title>
        <authorList>
            <person name="Mesny F."/>
            <person name="Miyauchi S."/>
            <person name="Thiergart T."/>
            <person name="Pickel B."/>
            <person name="Atanasova L."/>
            <person name="Karlsson M."/>
            <person name="Huettel B."/>
            <person name="Barry K.W."/>
            <person name="Haridas S."/>
            <person name="Chen C."/>
            <person name="Bauer D."/>
            <person name="Andreopoulos W."/>
            <person name="Pangilinan J."/>
            <person name="LaButti K."/>
            <person name="Riley R."/>
            <person name="Lipzen A."/>
            <person name="Clum A."/>
            <person name="Drula E."/>
            <person name="Henrissat B."/>
            <person name="Kohler A."/>
            <person name="Grigoriev I.V."/>
            <person name="Martin F.M."/>
            <person name="Hacquard S."/>
        </authorList>
    </citation>
    <scope>NUCLEOTIDE SEQUENCE</scope>
    <source>
        <strain evidence="2">MPI-CAGE-CH-0230</strain>
    </source>
</reference>
<feature type="compositionally biased region" description="Polar residues" evidence="1">
    <location>
        <begin position="237"/>
        <end position="247"/>
    </location>
</feature>